<keyword evidence="2" id="KW-0675">Receptor</keyword>
<feature type="compositionally biased region" description="Polar residues" evidence="1">
    <location>
        <begin position="493"/>
        <end position="565"/>
    </location>
</feature>
<feature type="compositionally biased region" description="Basic and acidic residues" evidence="1">
    <location>
        <begin position="474"/>
        <end position="484"/>
    </location>
</feature>
<dbReference type="Proteomes" id="UP000314294">
    <property type="component" value="Unassembled WGS sequence"/>
</dbReference>
<evidence type="ECO:0000313" key="2">
    <source>
        <dbReference type="EMBL" id="TNN31131.1"/>
    </source>
</evidence>
<sequence>MEASPLHSGRAVSRLADRSTCFRPLSADRSALRADMLQPLRSSRSSERSRPQSAAPCSCRPGFRDRSSSARGLRAKASAGSVQVPQGRHRGQGDAARSVQRVRGTDGEAVLLELQVLEAREPLKDAVVQAGEVVPAQVEALQRPQSGAPQPEALQRVGAQVEAPRRRQEADAPHGEGGQAVGAQVQELQGAQAGEEGLRDALESVVTHVQVPQVRQTHLSLRTPRDLDALESVPGHVQVLQPVVAGQKREVGHPVLAQVQGQQVEVVLRRVALERLQAVPAQVEPLQAEQVEVRDAGDGVLGQVQVRQALQGLQSAVLDLQDHVVAEADSPERRRSAEGALGDGGDAVAVQRQVLQGRGLGQQEVRHAAVQPVGRQVQRAHGGEPPHGDAGEREHVQLVGGQVQDRQRRQVPEEARLDEVDPVGAQVQVLQAGVEPQSLLGEVLHPVPREVQSPDATGEVGRGAAEAPVPAGHVHLDLRTEHSLVTRGRRQTSRPADQQTCRLADQQTSRPADQQTSRPADQQTCRLADQQTSRPADQQTCRLADQQTSRPADLQTSRPADQQTCRPADLQTCRPADQQTCRPADLQTCRPADLQTCRPGGHGGPARVD</sequence>
<feature type="region of interest" description="Disordered" evidence="1">
    <location>
        <begin position="142"/>
        <end position="179"/>
    </location>
</feature>
<dbReference type="OrthoDB" id="8964506at2759"/>
<organism evidence="2 3">
    <name type="scientific">Liparis tanakae</name>
    <name type="common">Tanaka's snailfish</name>
    <dbReference type="NCBI Taxonomy" id="230148"/>
    <lineage>
        <taxon>Eukaryota</taxon>
        <taxon>Metazoa</taxon>
        <taxon>Chordata</taxon>
        <taxon>Craniata</taxon>
        <taxon>Vertebrata</taxon>
        <taxon>Euteleostomi</taxon>
        <taxon>Actinopterygii</taxon>
        <taxon>Neopterygii</taxon>
        <taxon>Teleostei</taxon>
        <taxon>Neoteleostei</taxon>
        <taxon>Acanthomorphata</taxon>
        <taxon>Eupercaria</taxon>
        <taxon>Perciformes</taxon>
        <taxon>Cottioidei</taxon>
        <taxon>Cottales</taxon>
        <taxon>Liparidae</taxon>
        <taxon>Liparis</taxon>
    </lineage>
</organism>
<feature type="region of interest" description="Disordered" evidence="1">
    <location>
        <begin position="32"/>
        <end position="104"/>
    </location>
</feature>
<gene>
    <name evidence="2" type="primary">Gpr119_0</name>
    <name evidence="2" type="ORF">EYF80_058715</name>
</gene>
<dbReference type="PANTHER" id="PTHR31709:SF3">
    <property type="entry name" value="LEUCINE ZIPPER PROTEIN 4-RELATED"/>
    <property type="match status" value="1"/>
</dbReference>
<name>A0A4Z2ERB2_9TELE</name>
<dbReference type="EMBL" id="SRLO01003776">
    <property type="protein sequence ID" value="TNN31131.1"/>
    <property type="molecule type" value="Genomic_DNA"/>
</dbReference>
<protein>
    <submittedName>
        <fullName evidence="2">Glucose-dependent insulinotropic receptor</fullName>
    </submittedName>
</protein>
<proteinExistence type="predicted"/>
<comment type="caution">
    <text evidence="2">The sequence shown here is derived from an EMBL/GenBank/DDBJ whole genome shotgun (WGS) entry which is preliminary data.</text>
</comment>
<evidence type="ECO:0000313" key="3">
    <source>
        <dbReference type="Proteomes" id="UP000314294"/>
    </source>
</evidence>
<dbReference type="InterPro" id="IPR052690">
    <property type="entry name" value="Antho-RFamide"/>
</dbReference>
<accession>A0A4Z2ERB2</accession>
<dbReference type="PANTHER" id="PTHR31709">
    <property type="entry name" value="LEUCINE ZIPPER PROTEIN 4-RELATED"/>
    <property type="match status" value="1"/>
</dbReference>
<evidence type="ECO:0000256" key="1">
    <source>
        <dbReference type="SAM" id="MobiDB-lite"/>
    </source>
</evidence>
<reference evidence="2 3" key="1">
    <citation type="submission" date="2019-03" db="EMBL/GenBank/DDBJ databases">
        <title>First draft genome of Liparis tanakae, snailfish: a comprehensive survey of snailfish specific genes.</title>
        <authorList>
            <person name="Kim W."/>
            <person name="Song I."/>
            <person name="Jeong J.-H."/>
            <person name="Kim D."/>
            <person name="Kim S."/>
            <person name="Ryu S."/>
            <person name="Song J.Y."/>
            <person name="Lee S.K."/>
        </authorList>
    </citation>
    <scope>NUCLEOTIDE SEQUENCE [LARGE SCALE GENOMIC DNA]</scope>
    <source>
        <tissue evidence="2">Muscle</tissue>
    </source>
</reference>
<feature type="region of interest" description="Disordered" evidence="1">
    <location>
        <begin position="447"/>
        <end position="566"/>
    </location>
</feature>
<feature type="compositionally biased region" description="Basic and acidic residues" evidence="1">
    <location>
        <begin position="163"/>
        <end position="174"/>
    </location>
</feature>
<dbReference type="AlphaFoldDB" id="A0A4Z2ERB2"/>
<keyword evidence="3" id="KW-1185">Reference proteome</keyword>